<proteinExistence type="predicted"/>
<gene>
    <name evidence="2" type="ORF">AQZ59_00567</name>
</gene>
<name>A0A0W1KLU6_9ACTO</name>
<dbReference type="AlphaFoldDB" id="A0A0W1KLU6"/>
<evidence type="ECO:0000313" key="3">
    <source>
        <dbReference type="Proteomes" id="UP000054404"/>
    </source>
</evidence>
<keyword evidence="3" id="KW-1185">Reference proteome</keyword>
<reference evidence="2 3" key="1">
    <citation type="submission" date="2015-11" db="EMBL/GenBank/DDBJ databases">
        <title>Draft Genome Sequence of the Type Strain Trueperella bernardiae LCDC 89-0504T, Isolated from Blood Culture.</title>
        <authorList>
            <person name="Bernier A.-M."/>
            <person name="Bernard K."/>
        </authorList>
    </citation>
    <scope>NUCLEOTIDE SEQUENCE [LARGE SCALE GENOMIC DNA]</scope>
    <source>
        <strain evidence="2 3">LCDC 89-0504</strain>
    </source>
</reference>
<protein>
    <submittedName>
        <fullName evidence="2">Uncharacterized protein</fullName>
    </submittedName>
</protein>
<evidence type="ECO:0000256" key="1">
    <source>
        <dbReference type="SAM" id="MobiDB-lite"/>
    </source>
</evidence>
<sequence length="130" mass="14894">MVVGYRAIMRLQDGEDAVTVAEEQLHRWLDKKTKGRNQTRVRADWKGTGAHQLGQNSTLRVYHHADDADSSRRGFYRLTKENENGKFTVSLYAASLPRIREYRQTIVAETAWEPPEHSGKLPKRQTGSGR</sequence>
<dbReference type="EMBL" id="LNIZ01000002">
    <property type="protein sequence ID" value="KTF04583.1"/>
    <property type="molecule type" value="Genomic_DNA"/>
</dbReference>
<accession>A0A0W1KLU6</accession>
<dbReference type="Proteomes" id="UP000054404">
    <property type="component" value="Unassembled WGS sequence"/>
</dbReference>
<organism evidence="2 3">
    <name type="scientific">Trueperella bernardiae</name>
    <dbReference type="NCBI Taxonomy" id="59561"/>
    <lineage>
        <taxon>Bacteria</taxon>
        <taxon>Bacillati</taxon>
        <taxon>Actinomycetota</taxon>
        <taxon>Actinomycetes</taxon>
        <taxon>Actinomycetales</taxon>
        <taxon>Actinomycetaceae</taxon>
        <taxon>Trueperella</taxon>
    </lineage>
</organism>
<comment type="caution">
    <text evidence="2">The sequence shown here is derived from an EMBL/GenBank/DDBJ whole genome shotgun (WGS) entry which is preliminary data.</text>
</comment>
<feature type="region of interest" description="Disordered" evidence="1">
    <location>
        <begin position="109"/>
        <end position="130"/>
    </location>
</feature>
<evidence type="ECO:0000313" key="2">
    <source>
        <dbReference type="EMBL" id="KTF04583.1"/>
    </source>
</evidence>
<dbReference type="PATRIC" id="fig|59561.3.peg.559"/>
<dbReference type="OrthoDB" id="3246562at2"/>
<dbReference type="RefSeq" id="WP_062612956.1">
    <property type="nucleotide sequence ID" value="NZ_LGYI01000015.1"/>
</dbReference>